<evidence type="ECO:0000256" key="1">
    <source>
        <dbReference type="PROSITE-ProRule" id="PRU00076"/>
    </source>
</evidence>
<dbReference type="Proteomes" id="UP000596742">
    <property type="component" value="Unassembled WGS sequence"/>
</dbReference>
<feature type="domain" description="EGF-like" evidence="2">
    <location>
        <begin position="1"/>
        <end position="11"/>
    </location>
</feature>
<evidence type="ECO:0000259" key="2">
    <source>
        <dbReference type="PROSITE" id="PS50026"/>
    </source>
</evidence>
<feature type="non-terminal residue" evidence="3">
    <location>
        <position position="1"/>
    </location>
</feature>
<dbReference type="EMBL" id="UYJE01004904">
    <property type="protein sequence ID" value="VDI32400.1"/>
    <property type="molecule type" value="Genomic_DNA"/>
</dbReference>
<dbReference type="OrthoDB" id="10252017at2759"/>
<feature type="non-terminal residue" evidence="3">
    <location>
        <position position="53"/>
    </location>
</feature>
<protein>
    <recommendedName>
        <fullName evidence="2">EGF-like domain-containing protein</fullName>
    </recommendedName>
</protein>
<gene>
    <name evidence="3" type="ORF">MGAL_10B050851</name>
</gene>
<dbReference type="InterPro" id="IPR000742">
    <property type="entry name" value="EGF"/>
</dbReference>
<name>A0A8B6EC22_MYTGA</name>
<keyword evidence="1" id="KW-1015">Disulfide bond</keyword>
<comment type="caution">
    <text evidence="3">The sequence shown here is derived from an EMBL/GenBank/DDBJ whole genome shotgun (WGS) entry which is preliminary data.</text>
</comment>
<dbReference type="Gene3D" id="2.170.300.10">
    <property type="entry name" value="Tie2 ligand-binding domain superfamily"/>
    <property type="match status" value="1"/>
</dbReference>
<proteinExistence type="predicted"/>
<accession>A0A8B6EC22</accession>
<keyword evidence="4" id="KW-1185">Reference proteome</keyword>
<comment type="caution">
    <text evidence="1">Lacks conserved residue(s) required for the propagation of feature annotation.</text>
</comment>
<sequence>CQPGYHGKNCQKNCSTNCIKSPCNHVTGGCNGGCTDGWQGFNCFESLTIFLSR</sequence>
<dbReference type="PROSITE" id="PS50026">
    <property type="entry name" value="EGF_3"/>
    <property type="match status" value="1"/>
</dbReference>
<dbReference type="AlphaFoldDB" id="A0A8B6EC22"/>
<feature type="disulfide bond" evidence="1">
    <location>
        <begin position="1"/>
        <end position="10"/>
    </location>
</feature>
<evidence type="ECO:0000313" key="3">
    <source>
        <dbReference type="EMBL" id="VDI32400.1"/>
    </source>
</evidence>
<organism evidence="3 4">
    <name type="scientific">Mytilus galloprovincialis</name>
    <name type="common">Mediterranean mussel</name>
    <dbReference type="NCBI Taxonomy" id="29158"/>
    <lineage>
        <taxon>Eukaryota</taxon>
        <taxon>Metazoa</taxon>
        <taxon>Spiralia</taxon>
        <taxon>Lophotrochozoa</taxon>
        <taxon>Mollusca</taxon>
        <taxon>Bivalvia</taxon>
        <taxon>Autobranchia</taxon>
        <taxon>Pteriomorphia</taxon>
        <taxon>Mytilida</taxon>
        <taxon>Mytiloidea</taxon>
        <taxon>Mytilidae</taxon>
        <taxon>Mytilinae</taxon>
        <taxon>Mytilus</taxon>
    </lineage>
</organism>
<keyword evidence="1" id="KW-0245">EGF-like domain</keyword>
<evidence type="ECO:0000313" key="4">
    <source>
        <dbReference type="Proteomes" id="UP000596742"/>
    </source>
</evidence>
<reference evidence="3" key="1">
    <citation type="submission" date="2018-11" db="EMBL/GenBank/DDBJ databases">
        <authorList>
            <person name="Alioto T."/>
            <person name="Alioto T."/>
        </authorList>
    </citation>
    <scope>NUCLEOTIDE SEQUENCE</scope>
</reference>